<gene>
    <name evidence="1" type="ORF">I4F81_006973</name>
</gene>
<dbReference type="EMBL" id="CM020619">
    <property type="protein sequence ID" value="KAK1864426.1"/>
    <property type="molecule type" value="Genomic_DNA"/>
</dbReference>
<sequence>MGRAKRTQRQLSQDLARIERQRMQRSIAQKNRLAELAMATETVAPKLRAEEGKATGKGKGPKGTTKTSSASAGGPAHSKERLAPGAPAPRNPADFEDAPLVLPRSVFRRMVKEIANARNLDMRFTSDAMEAVQAATEDYISGLFDDVNMCALHAKRVTIMPADLVLARHIRGEERDPRRAPRGNTE</sequence>
<dbReference type="Proteomes" id="UP000798662">
    <property type="component" value="Chromosome 2"/>
</dbReference>
<protein>
    <submittedName>
        <fullName evidence="1">Uncharacterized protein</fullName>
    </submittedName>
</protein>
<comment type="caution">
    <text evidence="1">The sequence shown here is derived from an EMBL/GenBank/DDBJ whole genome shotgun (WGS) entry which is preliminary data.</text>
</comment>
<evidence type="ECO:0000313" key="2">
    <source>
        <dbReference type="Proteomes" id="UP000798662"/>
    </source>
</evidence>
<reference evidence="1" key="1">
    <citation type="submission" date="2019-11" db="EMBL/GenBank/DDBJ databases">
        <title>Nori genome reveals adaptations in red seaweeds to the harsh intertidal environment.</title>
        <authorList>
            <person name="Wang D."/>
            <person name="Mao Y."/>
        </authorList>
    </citation>
    <scope>NUCLEOTIDE SEQUENCE</scope>
    <source>
        <tissue evidence="1">Gametophyte</tissue>
    </source>
</reference>
<proteinExistence type="predicted"/>
<evidence type="ECO:0000313" key="1">
    <source>
        <dbReference type="EMBL" id="KAK1864426.1"/>
    </source>
</evidence>
<organism evidence="1 2">
    <name type="scientific">Pyropia yezoensis</name>
    <name type="common">Susabi-nori</name>
    <name type="synonym">Porphyra yezoensis</name>
    <dbReference type="NCBI Taxonomy" id="2788"/>
    <lineage>
        <taxon>Eukaryota</taxon>
        <taxon>Rhodophyta</taxon>
        <taxon>Bangiophyceae</taxon>
        <taxon>Bangiales</taxon>
        <taxon>Bangiaceae</taxon>
        <taxon>Pyropia</taxon>
    </lineage>
</organism>
<name>A0ACC3C3Y3_PYRYE</name>
<accession>A0ACC3C3Y3</accession>
<keyword evidence="2" id="KW-1185">Reference proteome</keyword>